<gene>
    <name evidence="9" type="ORF">UFOPK3773_01044</name>
</gene>
<evidence type="ECO:0000313" key="9">
    <source>
        <dbReference type="EMBL" id="CAB4944499.1"/>
    </source>
</evidence>
<evidence type="ECO:0000256" key="7">
    <source>
        <dbReference type="ARBA" id="ARBA00049244"/>
    </source>
</evidence>
<protein>
    <recommendedName>
        <fullName evidence="1">DNA-directed DNA polymerase</fullName>
        <ecNumber evidence="1">2.7.7.7</ecNumber>
    </recommendedName>
</protein>
<evidence type="ECO:0000256" key="6">
    <source>
        <dbReference type="ARBA" id="ARBA00034754"/>
    </source>
</evidence>
<dbReference type="PANTHER" id="PTHR34388:SF1">
    <property type="entry name" value="DNA POLYMERASE III SUBUNIT DELTA"/>
    <property type="match status" value="1"/>
</dbReference>
<dbReference type="GO" id="GO:0009360">
    <property type="term" value="C:DNA polymerase III complex"/>
    <property type="evidence" value="ECO:0007669"/>
    <property type="project" value="TreeGrafter"/>
</dbReference>
<name>A0A6J7JP85_9ZZZZ</name>
<proteinExistence type="inferred from homology"/>
<evidence type="ECO:0000256" key="1">
    <source>
        <dbReference type="ARBA" id="ARBA00012417"/>
    </source>
</evidence>
<keyword evidence="5" id="KW-0239">DNA-directed DNA polymerase</keyword>
<comment type="similarity">
    <text evidence="6">Belongs to the DNA polymerase HolA subunit family.</text>
</comment>
<sequence>MTPPPAKRPASRTSGSKTSGPKPKPVATTTPEAQVAHERAVLAFGAEDFLAERVVAAVIAAARAIDPGVERRDVDLSSETALGALVEACSPNLFGDAAVVVARSAESADEQMVATLIESAAAGDIRLVVVHPGGVKGRKVADTLEANGFVRAPCEKAKGRAVDEFIARELRAARRGATAEAIEALRIAIGDDLRALAAACAQLVSDVESDPLTADSVAIYYDGVADVPGYLVADAVLGGRAVEVLRRTRWALANDPGAGPALSAAVAAGLRGLARVASLPRGMSEADVAREAGVPPFKVRALREQAGRWHPAALAAALVTLAKADAAVKGRDVAGRAMSADGLDRDQGSYVLERALLHVVSTRSGA</sequence>
<comment type="catalytic activity">
    <reaction evidence="7">
        <text>DNA(n) + a 2'-deoxyribonucleoside 5'-triphosphate = DNA(n+1) + diphosphate</text>
        <dbReference type="Rhea" id="RHEA:22508"/>
        <dbReference type="Rhea" id="RHEA-COMP:17339"/>
        <dbReference type="Rhea" id="RHEA-COMP:17340"/>
        <dbReference type="ChEBI" id="CHEBI:33019"/>
        <dbReference type="ChEBI" id="CHEBI:61560"/>
        <dbReference type="ChEBI" id="CHEBI:173112"/>
        <dbReference type="EC" id="2.7.7.7"/>
    </reaction>
</comment>
<dbReference type="NCBIfam" id="TIGR01128">
    <property type="entry name" value="holA"/>
    <property type="match status" value="1"/>
</dbReference>
<accession>A0A6J7JP85</accession>
<evidence type="ECO:0000256" key="4">
    <source>
        <dbReference type="ARBA" id="ARBA00022705"/>
    </source>
</evidence>
<evidence type="ECO:0000256" key="8">
    <source>
        <dbReference type="SAM" id="MobiDB-lite"/>
    </source>
</evidence>
<dbReference type="Gene3D" id="1.20.272.10">
    <property type="match status" value="1"/>
</dbReference>
<keyword evidence="2" id="KW-0808">Transferase</keyword>
<evidence type="ECO:0000256" key="3">
    <source>
        <dbReference type="ARBA" id="ARBA00022695"/>
    </source>
</evidence>
<dbReference type="PANTHER" id="PTHR34388">
    <property type="entry name" value="DNA POLYMERASE III SUBUNIT DELTA"/>
    <property type="match status" value="1"/>
</dbReference>
<dbReference type="InterPro" id="IPR008921">
    <property type="entry name" value="DNA_pol3_clamp-load_cplx_C"/>
</dbReference>
<dbReference type="SUPFAM" id="SSF48019">
    <property type="entry name" value="post-AAA+ oligomerization domain-like"/>
    <property type="match status" value="1"/>
</dbReference>
<keyword evidence="4" id="KW-0235">DNA replication</keyword>
<dbReference type="GO" id="GO:0003887">
    <property type="term" value="F:DNA-directed DNA polymerase activity"/>
    <property type="evidence" value="ECO:0007669"/>
    <property type="project" value="UniProtKB-KW"/>
</dbReference>
<dbReference type="AlphaFoldDB" id="A0A6J7JP85"/>
<organism evidence="9">
    <name type="scientific">freshwater metagenome</name>
    <dbReference type="NCBI Taxonomy" id="449393"/>
    <lineage>
        <taxon>unclassified sequences</taxon>
        <taxon>metagenomes</taxon>
        <taxon>ecological metagenomes</taxon>
    </lineage>
</organism>
<feature type="region of interest" description="Disordered" evidence="8">
    <location>
        <begin position="1"/>
        <end position="32"/>
    </location>
</feature>
<dbReference type="EC" id="2.7.7.7" evidence="1"/>
<dbReference type="GO" id="GO:0006261">
    <property type="term" value="P:DNA-templated DNA replication"/>
    <property type="evidence" value="ECO:0007669"/>
    <property type="project" value="TreeGrafter"/>
</dbReference>
<dbReference type="GO" id="GO:0003677">
    <property type="term" value="F:DNA binding"/>
    <property type="evidence" value="ECO:0007669"/>
    <property type="project" value="InterPro"/>
</dbReference>
<reference evidence="9" key="1">
    <citation type="submission" date="2020-05" db="EMBL/GenBank/DDBJ databases">
        <authorList>
            <person name="Chiriac C."/>
            <person name="Salcher M."/>
            <person name="Ghai R."/>
            <person name="Kavagutti S V."/>
        </authorList>
    </citation>
    <scope>NUCLEOTIDE SEQUENCE</scope>
</reference>
<dbReference type="EMBL" id="CAFBNF010000105">
    <property type="protein sequence ID" value="CAB4944499.1"/>
    <property type="molecule type" value="Genomic_DNA"/>
</dbReference>
<evidence type="ECO:0000256" key="5">
    <source>
        <dbReference type="ARBA" id="ARBA00022932"/>
    </source>
</evidence>
<dbReference type="InterPro" id="IPR005790">
    <property type="entry name" value="DNA_polIII_delta"/>
</dbReference>
<evidence type="ECO:0000256" key="2">
    <source>
        <dbReference type="ARBA" id="ARBA00022679"/>
    </source>
</evidence>
<keyword evidence="3" id="KW-0548">Nucleotidyltransferase</keyword>